<name>A0A4Y2G508_ARAVE</name>
<evidence type="ECO:0000313" key="1">
    <source>
        <dbReference type="EMBL" id="GBM48317.1"/>
    </source>
</evidence>
<keyword evidence="2" id="KW-1185">Reference proteome</keyword>
<accession>A0A4Y2G508</accession>
<proteinExistence type="predicted"/>
<sequence length="101" mass="11968">MHRQNWSFHFHQRFLVFVQMERVQESPEKAKNLRRNLAQQVQLRRQVFQRSAAAAATISSRPSSRPCRVEHAQVVGLWRFLCSYRSTRIHCSATFSLYGYV</sequence>
<gene>
    <name evidence="1" type="ORF">AVEN_266266_1</name>
</gene>
<dbReference type="EMBL" id="BGPR01001210">
    <property type="protein sequence ID" value="GBM48317.1"/>
    <property type="molecule type" value="Genomic_DNA"/>
</dbReference>
<organism evidence="1 2">
    <name type="scientific">Araneus ventricosus</name>
    <name type="common">Orbweaver spider</name>
    <name type="synonym">Epeira ventricosa</name>
    <dbReference type="NCBI Taxonomy" id="182803"/>
    <lineage>
        <taxon>Eukaryota</taxon>
        <taxon>Metazoa</taxon>
        <taxon>Ecdysozoa</taxon>
        <taxon>Arthropoda</taxon>
        <taxon>Chelicerata</taxon>
        <taxon>Arachnida</taxon>
        <taxon>Araneae</taxon>
        <taxon>Araneomorphae</taxon>
        <taxon>Entelegynae</taxon>
        <taxon>Araneoidea</taxon>
        <taxon>Araneidae</taxon>
        <taxon>Araneus</taxon>
    </lineage>
</organism>
<evidence type="ECO:0000313" key="2">
    <source>
        <dbReference type="Proteomes" id="UP000499080"/>
    </source>
</evidence>
<reference evidence="1 2" key="1">
    <citation type="journal article" date="2019" name="Sci. Rep.">
        <title>Orb-weaving spider Araneus ventricosus genome elucidates the spidroin gene catalogue.</title>
        <authorList>
            <person name="Kono N."/>
            <person name="Nakamura H."/>
            <person name="Ohtoshi R."/>
            <person name="Moran D.A.P."/>
            <person name="Shinohara A."/>
            <person name="Yoshida Y."/>
            <person name="Fujiwara M."/>
            <person name="Mori M."/>
            <person name="Tomita M."/>
            <person name="Arakawa K."/>
        </authorList>
    </citation>
    <scope>NUCLEOTIDE SEQUENCE [LARGE SCALE GENOMIC DNA]</scope>
</reference>
<dbReference type="Proteomes" id="UP000499080">
    <property type="component" value="Unassembled WGS sequence"/>
</dbReference>
<protein>
    <submittedName>
        <fullName evidence="1">Uncharacterized protein</fullName>
    </submittedName>
</protein>
<comment type="caution">
    <text evidence="1">The sequence shown here is derived from an EMBL/GenBank/DDBJ whole genome shotgun (WGS) entry which is preliminary data.</text>
</comment>
<dbReference type="AlphaFoldDB" id="A0A4Y2G508"/>